<feature type="domain" description="DUF4097" evidence="1">
    <location>
        <begin position="46"/>
        <end position="177"/>
    </location>
</feature>
<evidence type="ECO:0000313" key="3">
    <source>
        <dbReference type="Proteomes" id="UP000309117"/>
    </source>
</evidence>
<dbReference type="Pfam" id="PF13349">
    <property type="entry name" value="DUF4097"/>
    <property type="match status" value="1"/>
</dbReference>
<dbReference type="RefSeq" id="WP_004039995.1">
    <property type="nucleotide sequence ID" value="NZ_AQFR02000003.1"/>
</dbReference>
<evidence type="ECO:0000313" key="2">
    <source>
        <dbReference type="EMBL" id="TGY16243.1"/>
    </source>
</evidence>
<dbReference type="EMBL" id="SRYV01000005">
    <property type="protein sequence ID" value="TGY16243.1"/>
    <property type="molecule type" value="Genomic_DNA"/>
</dbReference>
<organism evidence="2 3">
    <name type="scientific">Lactobacillus intestinalis</name>
    <dbReference type="NCBI Taxonomy" id="151781"/>
    <lineage>
        <taxon>Bacteria</taxon>
        <taxon>Bacillati</taxon>
        <taxon>Bacillota</taxon>
        <taxon>Bacilli</taxon>
        <taxon>Lactobacillales</taxon>
        <taxon>Lactobacillaceae</taxon>
        <taxon>Lactobacillus</taxon>
    </lineage>
</organism>
<sequence length="205" mass="22654">MRRKVAIKNIIIFSLIFLVGIWLLLTLSSKQGESATVKNLSVPKFSKIDVDTSNADIEIKKGDSYKVIYNGKENTIPDIKVKRDTLQITSPHHSFIMGNIWDLFNRRRRVPLITIIVPTSNIGDISINSSNGNVTAKNVVIRQGEIDTSNGSVNISHSDAEGYDLSTSNGVVTFEGKKKGEEYSRNSNANNVLEIDTSNGNINMN</sequence>
<name>A0A4S2BPE8_9LACO</name>
<evidence type="ECO:0000259" key="1">
    <source>
        <dbReference type="Pfam" id="PF13349"/>
    </source>
</evidence>
<dbReference type="Proteomes" id="UP000309117">
    <property type="component" value="Unassembled WGS sequence"/>
</dbReference>
<protein>
    <recommendedName>
        <fullName evidence="1">DUF4097 domain-containing protein</fullName>
    </recommendedName>
</protein>
<proteinExistence type="predicted"/>
<comment type="caution">
    <text evidence="2">The sequence shown here is derived from an EMBL/GenBank/DDBJ whole genome shotgun (WGS) entry which is preliminary data.</text>
</comment>
<dbReference type="InterPro" id="IPR025164">
    <property type="entry name" value="Toastrack_DUF4097"/>
</dbReference>
<gene>
    <name evidence="2" type="ORF">E5351_03470</name>
</gene>
<dbReference type="AlphaFoldDB" id="A0A4S2BPE8"/>
<reference evidence="2 3" key="1">
    <citation type="submission" date="2019-04" db="EMBL/GenBank/DDBJ databases">
        <title>Microbes associate with the intestines of laboratory mice.</title>
        <authorList>
            <person name="Navarre W."/>
            <person name="Wong E."/>
            <person name="Huang K."/>
            <person name="Tropini C."/>
            <person name="Ng K."/>
            <person name="Yu B."/>
        </authorList>
    </citation>
    <scope>NUCLEOTIDE SEQUENCE [LARGE SCALE GENOMIC DNA]</scope>
    <source>
        <strain evidence="2 3">NM61_E11</strain>
    </source>
</reference>
<accession>A0A4S2BPE8</accession>